<feature type="signal peptide" evidence="1">
    <location>
        <begin position="1"/>
        <end position="20"/>
    </location>
</feature>
<proteinExistence type="predicted"/>
<evidence type="ECO:0000313" key="2">
    <source>
        <dbReference type="EMBL" id="GLR11866.1"/>
    </source>
</evidence>
<evidence type="ECO:0000256" key="1">
    <source>
        <dbReference type="SAM" id="SignalP"/>
    </source>
</evidence>
<comment type="caution">
    <text evidence="2">The sequence shown here is derived from an EMBL/GenBank/DDBJ whole genome shotgun (WGS) entry which is preliminary data.</text>
</comment>
<evidence type="ECO:0008006" key="4">
    <source>
        <dbReference type="Google" id="ProtNLM"/>
    </source>
</evidence>
<dbReference type="Proteomes" id="UP001156706">
    <property type="component" value="Unassembled WGS sequence"/>
</dbReference>
<protein>
    <recommendedName>
        <fullName evidence="4">DUF3108 domain-containing protein</fullName>
    </recommendedName>
</protein>
<dbReference type="InterPro" id="IPR021457">
    <property type="entry name" value="DUF3108"/>
</dbReference>
<keyword evidence="1" id="KW-0732">Signal</keyword>
<reference evidence="3" key="1">
    <citation type="journal article" date="2019" name="Int. J. Syst. Evol. Microbiol.">
        <title>The Global Catalogue of Microorganisms (GCM) 10K type strain sequencing project: providing services to taxonomists for standard genome sequencing and annotation.</title>
        <authorList>
            <consortium name="The Broad Institute Genomics Platform"/>
            <consortium name="The Broad Institute Genome Sequencing Center for Infectious Disease"/>
            <person name="Wu L."/>
            <person name="Ma J."/>
        </authorList>
    </citation>
    <scope>NUCLEOTIDE SEQUENCE [LARGE SCALE GENOMIC DNA]</scope>
    <source>
        <strain evidence="3">NBRC 110044</strain>
    </source>
</reference>
<dbReference type="RefSeq" id="WP_284195008.1">
    <property type="nucleotide sequence ID" value="NZ_BSOG01000001.1"/>
</dbReference>
<accession>A0ABQ5YE85</accession>
<dbReference type="EMBL" id="BSOG01000001">
    <property type="protein sequence ID" value="GLR11866.1"/>
    <property type="molecule type" value="Genomic_DNA"/>
</dbReference>
<dbReference type="Pfam" id="PF11306">
    <property type="entry name" value="DUF3108"/>
    <property type="match status" value="1"/>
</dbReference>
<organism evidence="2 3">
    <name type="scientific">Chitinimonas prasina</name>
    <dbReference type="NCBI Taxonomy" id="1434937"/>
    <lineage>
        <taxon>Bacteria</taxon>
        <taxon>Pseudomonadati</taxon>
        <taxon>Pseudomonadota</taxon>
        <taxon>Betaproteobacteria</taxon>
        <taxon>Neisseriales</taxon>
        <taxon>Chitinibacteraceae</taxon>
        <taxon>Chitinimonas</taxon>
    </lineage>
</organism>
<gene>
    <name evidence="2" type="ORF">GCM10007907_06560</name>
</gene>
<feature type="chain" id="PRO_5045874422" description="DUF3108 domain-containing protein" evidence="1">
    <location>
        <begin position="21"/>
        <end position="225"/>
    </location>
</feature>
<sequence>MIARSLLLTLSLLAATALQAADLPRQARITYEARLSGLPVGEAVQRWQREGSKYTLDTEITPILGSRIRYHSEGELTPAGLRPSSYGEFRGSSSTPRQQAQFDWRTRQVSYGQADALQSAPLDSGAQDLNTLPFQLAWLGTKTTANLQIITGRKLRDDAFTASTGSPFALMGKQTATRIWRAPDGDKRTEFWLATDYANLPVKIVRHDDKGELQLIAKHIEYQLE</sequence>
<evidence type="ECO:0000313" key="3">
    <source>
        <dbReference type="Proteomes" id="UP001156706"/>
    </source>
</evidence>
<keyword evidence="3" id="KW-1185">Reference proteome</keyword>
<name>A0ABQ5YE85_9NEIS</name>